<evidence type="ECO:0000313" key="2">
    <source>
        <dbReference type="EMBL" id="OEH73697.1"/>
    </source>
</evidence>
<gene>
    <name evidence="2" type="ORF">cyc_05605</name>
</gene>
<dbReference type="SMART" id="SM00175">
    <property type="entry name" value="RAB"/>
    <property type="match status" value="1"/>
</dbReference>
<protein>
    <submittedName>
        <fullName evidence="2">Ras-related protein rab-5c</fullName>
    </submittedName>
</protein>
<evidence type="ECO:0000256" key="1">
    <source>
        <dbReference type="ARBA" id="ARBA00022741"/>
    </source>
</evidence>
<keyword evidence="1" id="KW-0547">Nucleotide-binding</keyword>
<evidence type="ECO:0000313" key="3">
    <source>
        <dbReference type="Proteomes" id="UP000095192"/>
    </source>
</evidence>
<dbReference type="Gene3D" id="3.40.50.300">
    <property type="entry name" value="P-loop containing nucleotide triphosphate hydrolases"/>
    <property type="match status" value="1"/>
</dbReference>
<dbReference type="PROSITE" id="PS51421">
    <property type="entry name" value="RAS"/>
    <property type="match status" value="1"/>
</dbReference>
<reference evidence="2 3" key="1">
    <citation type="journal article" date="2016" name="BMC Genomics">
        <title>Comparative genomics reveals Cyclospora cayetanensis possesses coccidia-like metabolism and invasion components but unique surface antigens.</title>
        <authorList>
            <person name="Liu S."/>
            <person name="Wang L."/>
            <person name="Zheng H."/>
            <person name="Xu Z."/>
            <person name="Roellig D.M."/>
            <person name="Li N."/>
            <person name="Frace M.A."/>
            <person name="Tang K."/>
            <person name="Arrowood M.J."/>
            <person name="Moss D.M."/>
            <person name="Zhang L."/>
            <person name="Feng Y."/>
            <person name="Xiao L."/>
        </authorList>
    </citation>
    <scope>NUCLEOTIDE SEQUENCE [LARGE SCALE GENOMIC DNA]</scope>
    <source>
        <strain evidence="2 3">CHN_HEN01</strain>
    </source>
</reference>
<dbReference type="PRINTS" id="PR00449">
    <property type="entry name" value="RASTRNSFRMNG"/>
</dbReference>
<dbReference type="FunFam" id="3.40.50.300:FF:000823">
    <property type="entry name" value="Small GTPase RAB, putative"/>
    <property type="match status" value="1"/>
</dbReference>
<dbReference type="GO" id="GO:0003924">
    <property type="term" value="F:GTPase activity"/>
    <property type="evidence" value="ECO:0007669"/>
    <property type="project" value="InterPro"/>
</dbReference>
<name>A0A1D3CR64_9EIME</name>
<organism evidence="2 3">
    <name type="scientific">Cyclospora cayetanensis</name>
    <dbReference type="NCBI Taxonomy" id="88456"/>
    <lineage>
        <taxon>Eukaryota</taxon>
        <taxon>Sar</taxon>
        <taxon>Alveolata</taxon>
        <taxon>Apicomplexa</taxon>
        <taxon>Conoidasida</taxon>
        <taxon>Coccidia</taxon>
        <taxon>Eucoccidiorida</taxon>
        <taxon>Eimeriorina</taxon>
        <taxon>Eimeriidae</taxon>
        <taxon>Cyclospora</taxon>
    </lineage>
</organism>
<dbReference type="AlphaFoldDB" id="A0A1D3CR64"/>
<dbReference type="PROSITE" id="PS51419">
    <property type="entry name" value="RAB"/>
    <property type="match status" value="1"/>
</dbReference>
<keyword evidence="3" id="KW-1185">Reference proteome</keyword>
<proteinExistence type="predicted"/>
<dbReference type="Pfam" id="PF00071">
    <property type="entry name" value="Ras"/>
    <property type="match status" value="1"/>
</dbReference>
<dbReference type="SMART" id="SM00176">
    <property type="entry name" value="RAN"/>
    <property type="match status" value="1"/>
</dbReference>
<dbReference type="PANTHER" id="PTHR47978">
    <property type="match status" value="1"/>
</dbReference>
<dbReference type="Proteomes" id="UP000095192">
    <property type="component" value="Unassembled WGS sequence"/>
</dbReference>
<dbReference type="InterPro" id="IPR027417">
    <property type="entry name" value="P-loop_NTPase"/>
</dbReference>
<dbReference type="VEuPathDB" id="ToxoDB:LOC34621934"/>
<sequence>MDGTDKTTGNRCSTNRVFFLKHRTKNAAQGSRTPYGSCMGVYTCDSTAWDWNIVQIYGDQLNSFRSWALVHLMNHIGVAKGVDTDRQRRFYLSRDLPATVTHENNSEEQQDKPLPLRPSRAQSYKTVLLGDASVGKSSLVIRFVKNTFSDAMETTIGAAFFAQTIEVDGSPVKFEIWDTAGQERFSSLAPMYYRGAAAAVVVYDQTSVTSFERAQMWVQQLQLSGNPAIVIALAANKTDIPNRQVDPAVAKQYAEENGLLFVETSARTGQNVQQLFQMIARRLPETKPGGAALGGVQTVKLTADDALLNKSTSLSGRMGCCSSS</sequence>
<dbReference type="VEuPathDB" id="ToxoDB:cyc_05605"/>
<dbReference type="CDD" id="cd01860">
    <property type="entry name" value="Rab5_related"/>
    <property type="match status" value="1"/>
</dbReference>
<dbReference type="GO" id="GO:0005525">
    <property type="term" value="F:GTP binding"/>
    <property type="evidence" value="ECO:0007669"/>
    <property type="project" value="InterPro"/>
</dbReference>
<accession>A0A1D3CR64</accession>
<dbReference type="InParanoid" id="A0A1D3CR64"/>
<comment type="caution">
    <text evidence="2">The sequence shown here is derived from an EMBL/GenBank/DDBJ whole genome shotgun (WGS) entry which is preliminary data.</text>
</comment>
<dbReference type="SMART" id="SM00174">
    <property type="entry name" value="RHO"/>
    <property type="match status" value="1"/>
</dbReference>
<dbReference type="InterPro" id="IPR005225">
    <property type="entry name" value="Small_GTP-bd"/>
</dbReference>
<dbReference type="SMART" id="SM00173">
    <property type="entry name" value="RAS"/>
    <property type="match status" value="1"/>
</dbReference>
<dbReference type="SUPFAM" id="SSF52540">
    <property type="entry name" value="P-loop containing nucleoside triphosphate hydrolases"/>
    <property type="match status" value="1"/>
</dbReference>
<dbReference type="EMBL" id="JROU02002252">
    <property type="protein sequence ID" value="OEH73697.1"/>
    <property type="molecule type" value="Genomic_DNA"/>
</dbReference>
<dbReference type="InterPro" id="IPR001806">
    <property type="entry name" value="Small_GTPase"/>
</dbReference>
<dbReference type="NCBIfam" id="TIGR00231">
    <property type="entry name" value="small_GTP"/>
    <property type="match status" value="1"/>
</dbReference>